<dbReference type="Proteomes" id="UP000681526">
    <property type="component" value="Unassembled WGS sequence"/>
</dbReference>
<proteinExistence type="predicted"/>
<evidence type="ECO:0000313" key="9">
    <source>
        <dbReference type="EMBL" id="CAG5091738.1"/>
    </source>
</evidence>
<keyword evidence="4 7" id="KW-0812">Transmembrane</keyword>
<accession>A0ABM8V8D5</accession>
<protein>
    <submittedName>
        <fullName evidence="9">Tetracycline resistance protein</fullName>
    </submittedName>
</protein>
<feature type="transmembrane region" description="Helical" evidence="7">
    <location>
        <begin position="256"/>
        <end position="277"/>
    </location>
</feature>
<dbReference type="SUPFAM" id="SSF103473">
    <property type="entry name" value="MFS general substrate transporter"/>
    <property type="match status" value="1"/>
</dbReference>
<keyword evidence="2" id="KW-0813">Transport</keyword>
<comment type="caution">
    <text evidence="9">The sequence shown here is derived from an EMBL/GenBank/DDBJ whole genome shotgun (WGS) entry which is preliminary data.</text>
</comment>
<name>A0ABM8V8D5_THEXY</name>
<feature type="transmembrane region" description="Helical" evidence="7">
    <location>
        <begin position="289"/>
        <end position="311"/>
    </location>
</feature>
<gene>
    <name evidence="9" type="primary">txxe 2791-tet1</name>
    <name evidence="9" type="ORF">TXXE_16250</name>
</gene>
<comment type="subcellular location">
    <subcellularLocation>
        <location evidence="1">Cell membrane</location>
        <topology evidence="1">Multi-pass membrane protein</topology>
    </subcellularLocation>
</comment>
<dbReference type="PANTHER" id="PTHR42718">
    <property type="entry name" value="MAJOR FACILITATOR SUPERFAMILY MULTIDRUG TRANSPORTER MFSC"/>
    <property type="match status" value="1"/>
</dbReference>
<feature type="transmembrane region" description="Helical" evidence="7">
    <location>
        <begin position="197"/>
        <end position="214"/>
    </location>
</feature>
<evidence type="ECO:0000259" key="8">
    <source>
        <dbReference type="PROSITE" id="PS50850"/>
    </source>
</evidence>
<dbReference type="Gene3D" id="1.20.1250.20">
    <property type="entry name" value="MFS general substrate transporter like domains"/>
    <property type="match status" value="1"/>
</dbReference>
<dbReference type="InterPro" id="IPR036259">
    <property type="entry name" value="MFS_trans_sf"/>
</dbReference>
<feature type="domain" description="Major facilitator superfamily (MFS) profile" evidence="8">
    <location>
        <begin position="13"/>
        <end position="451"/>
    </location>
</feature>
<evidence type="ECO:0000256" key="3">
    <source>
        <dbReference type="ARBA" id="ARBA00022475"/>
    </source>
</evidence>
<keyword evidence="6 7" id="KW-0472">Membrane</keyword>
<evidence type="ECO:0000256" key="1">
    <source>
        <dbReference type="ARBA" id="ARBA00004651"/>
    </source>
</evidence>
<reference evidence="9 10" key="1">
    <citation type="submission" date="2021-04" db="EMBL/GenBank/DDBJ databases">
        <authorList>
            <person name="Rakotoarivonina H."/>
        </authorList>
    </citation>
    <scope>NUCLEOTIDE SEQUENCE [LARGE SCALE GENOMIC DNA]</scope>
    <source>
        <strain evidence="9 10">XE</strain>
    </source>
</reference>
<dbReference type="RefSeq" id="WP_213485768.1">
    <property type="nucleotide sequence ID" value="NZ_CAJRAY010000083.1"/>
</dbReference>
<feature type="transmembrane region" description="Helical" evidence="7">
    <location>
        <begin position="348"/>
        <end position="369"/>
    </location>
</feature>
<dbReference type="Pfam" id="PF07690">
    <property type="entry name" value="MFS_1"/>
    <property type="match status" value="1"/>
</dbReference>
<dbReference type="PROSITE" id="PS50850">
    <property type="entry name" value="MFS"/>
    <property type="match status" value="1"/>
</dbReference>
<dbReference type="Gene3D" id="1.20.1720.10">
    <property type="entry name" value="Multidrug resistance protein D"/>
    <property type="match status" value="1"/>
</dbReference>
<evidence type="ECO:0000256" key="2">
    <source>
        <dbReference type="ARBA" id="ARBA00022448"/>
    </source>
</evidence>
<evidence type="ECO:0000256" key="4">
    <source>
        <dbReference type="ARBA" id="ARBA00022692"/>
    </source>
</evidence>
<feature type="transmembrane region" description="Helical" evidence="7">
    <location>
        <begin position="220"/>
        <end position="236"/>
    </location>
</feature>
<dbReference type="EMBL" id="CAJRAY010000083">
    <property type="protein sequence ID" value="CAG5091738.1"/>
    <property type="molecule type" value="Genomic_DNA"/>
</dbReference>
<organism evidence="9 10">
    <name type="scientific">Thermobacillus xylanilyticus</name>
    <dbReference type="NCBI Taxonomy" id="76633"/>
    <lineage>
        <taxon>Bacteria</taxon>
        <taxon>Bacillati</taxon>
        <taxon>Bacillota</taxon>
        <taxon>Bacilli</taxon>
        <taxon>Bacillales</taxon>
        <taxon>Paenibacillaceae</taxon>
        <taxon>Thermobacillus</taxon>
    </lineage>
</organism>
<feature type="transmembrane region" description="Helical" evidence="7">
    <location>
        <begin position="323"/>
        <end position="342"/>
    </location>
</feature>
<feature type="transmembrane region" description="Helical" evidence="7">
    <location>
        <begin position="109"/>
        <end position="129"/>
    </location>
</feature>
<evidence type="ECO:0000313" key="10">
    <source>
        <dbReference type="Proteomes" id="UP000681526"/>
    </source>
</evidence>
<keyword evidence="10" id="KW-1185">Reference proteome</keyword>
<feature type="transmembrane region" description="Helical" evidence="7">
    <location>
        <begin position="12"/>
        <end position="35"/>
    </location>
</feature>
<dbReference type="PANTHER" id="PTHR42718:SF46">
    <property type="entry name" value="BLR6921 PROTEIN"/>
    <property type="match status" value="1"/>
</dbReference>
<evidence type="ECO:0000256" key="5">
    <source>
        <dbReference type="ARBA" id="ARBA00022989"/>
    </source>
</evidence>
<dbReference type="InterPro" id="IPR020846">
    <property type="entry name" value="MFS_dom"/>
</dbReference>
<feature type="transmembrane region" description="Helical" evidence="7">
    <location>
        <begin position="165"/>
        <end position="185"/>
    </location>
</feature>
<feature type="transmembrane region" description="Helical" evidence="7">
    <location>
        <begin position="79"/>
        <end position="97"/>
    </location>
</feature>
<feature type="transmembrane region" description="Helical" evidence="7">
    <location>
        <begin position="427"/>
        <end position="445"/>
    </location>
</feature>
<feature type="transmembrane region" description="Helical" evidence="7">
    <location>
        <begin position="390"/>
        <end position="407"/>
    </location>
</feature>
<keyword evidence="5 7" id="KW-1133">Transmembrane helix</keyword>
<feature type="transmembrane region" description="Helical" evidence="7">
    <location>
        <begin position="141"/>
        <end position="159"/>
    </location>
</feature>
<evidence type="ECO:0000256" key="6">
    <source>
        <dbReference type="ARBA" id="ARBA00023136"/>
    </source>
</evidence>
<evidence type="ECO:0000256" key="7">
    <source>
        <dbReference type="SAM" id="Phobius"/>
    </source>
</evidence>
<dbReference type="PRINTS" id="PR01036">
    <property type="entry name" value="TCRTETB"/>
</dbReference>
<dbReference type="InterPro" id="IPR011701">
    <property type="entry name" value="MFS"/>
</dbReference>
<keyword evidence="3" id="KW-1003">Cell membrane</keyword>
<sequence>MNRPASAPSSGRLVYALSFVLFFSVMNATMFNVALPSIAGEFRLPSSAVSWVATIYSVLYALGSLLFGKLADRLPLKRLITVGLLAFASGSAIGVFADSYAMLLTARVIQAAGASCVPALVMLIPIRFYPPERRGRVMGTIASTLAFSAGIGPIVGGFIAGQFHWSGMFLVSLLAPVALPFIRRALPDEPVRDGGQVDWYGAGLLGAAVTLLMLSVTQWNGWYLLGSAALAALFVIRSRKAPHPFVQLSLFRNADYTCGLIVSFSALFAVFGLFLMTPMMLGNPEGHGLGAQAIGFVLFPGAMSAALLGRFGGGLVDRRGTRFALFVALGFIGAGMLALSLLSAADAWVIALLLPLINAPFTFVQTAMAKSVSSTLPREQSGVGMGMYNLVNFLSGAISGAIVSKLIEFDLSGLNAFALVQPSTYGAVYLLLALLIAMTGLLAYVRLERRPKPAVQPERPAARL</sequence>
<feature type="transmembrane region" description="Helical" evidence="7">
    <location>
        <begin position="47"/>
        <end position="67"/>
    </location>
</feature>